<dbReference type="AlphaFoldDB" id="A0A2H0XAZ1"/>
<name>A0A2H0XAZ1_UNCKA</name>
<organism evidence="1 2">
    <name type="scientific">candidate division WWE3 bacterium CG08_land_8_20_14_0_20_41_10</name>
    <dbReference type="NCBI Taxonomy" id="1975085"/>
    <lineage>
        <taxon>Bacteria</taxon>
        <taxon>Katanobacteria</taxon>
    </lineage>
</organism>
<evidence type="ECO:0000313" key="2">
    <source>
        <dbReference type="Proteomes" id="UP000231252"/>
    </source>
</evidence>
<reference evidence="2" key="1">
    <citation type="submission" date="2017-09" db="EMBL/GenBank/DDBJ databases">
        <title>Depth-based differentiation of microbial function through sediment-hosted aquifers and enrichment of novel symbionts in the deep terrestrial subsurface.</title>
        <authorList>
            <person name="Probst A.J."/>
            <person name="Ladd B."/>
            <person name="Jarett J.K."/>
            <person name="Geller-Mcgrath D.E."/>
            <person name="Sieber C.M.K."/>
            <person name="Emerson J.B."/>
            <person name="Anantharaman K."/>
            <person name="Thomas B.C."/>
            <person name="Malmstrom R."/>
            <person name="Stieglmeier M."/>
            <person name="Klingl A."/>
            <person name="Woyke T."/>
            <person name="Ryan C.M."/>
            <person name="Banfield J.F."/>
        </authorList>
    </citation>
    <scope>NUCLEOTIDE SEQUENCE [LARGE SCALE GENOMIC DNA]</scope>
</reference>
<gene>
    <name evidence="1" type="ORF">COT50_03960</name>
</gene>
<sequence>MKKYTLLKQLEIRAKLLDVGVTIFTPSNFEALFTTPPLKTKYILETQVDNGLFIRFKKGLYGLKTDLPNEEYIANRLYTPSYISFEYALSHYGVIVESVYHITSATTKPTRLYKTPQLAFFYYTVKKDAYTGYYLKESEKNAYFIAEPEKALADYLYFVNLGKKSLLDRFYLASINKEKLLSYTELFKRKELASLVDKIYDKLRQD</sequence>
<evidence type="ECO:0008006" key="3">
    <source>
        <dbReference type="Google" id="ProtNLM"/>
    </source>
</evidence>
<comment type="caution">
    <text evidence="1">The sequence shown here is derived from an EMBL/GenBank/DDBJ whole genome shotgun (WGS) entry which is preliminary data.</text>
</comment>
<dbReference type="EMBL" id="PEYU01000088">
    <property type="protein sequence ID" value="PIS22072.1"/>
    <property type="molecule type" value="Genomic_DNA"/>
</dbReference>
<evidence type="ECO:0000313" key="1">
    <source>
        <dbReference type="EMBL" id="PIS22072.1"/>
    </source>
</evidence>
<protein>
    <recommendedName>
        <fullName evidence="3">Abortive phage infection protein</fullName>
    </recommendedName>
</protein>
<proteinExistence type="predicted"/>
<dbReference type="Proteomes" id="UP000231252">
    <property type="component" value="Unassembled WGS sequence"/>
</dbReference>
<accession>A0A2H0XAZ1</accession>